<dbReference type="Gene3D" id="3.40.50.150">
    <property type="entry name" value="Vaccinia Virus protein VP39"/>
    <property type="match status" value="1"/>
</dbReference>
<reference evidence="1 2" key="1">
    <citation type="submission" date="2022-06" db="EMBL/GenBank/DDBJ databases">
        <title>Mycolicibacterium sp. CAU 1645 isolated from seawater.</title>
        <authorList>
            <person name="Kim W."/>
        </authorList>
    </citation>
    <scope>NUCLEOTIDE SEQUENCE [LARGE SCALE GENOMIC DNA]</scope>
    <source>
        <strain evidence="1 2">CAU 1645</strain>
    </source>
</reference>
<dbReference type="EMBL" id="JANDBD010000006">
    <property type="protein sequence ID" value="MCP9273637.1"/>
    <property type="molecule type" value="Genomic_DNA"/>
</dbReference>
<dbReference type="SUPFAM" id="SSF53335">
    <property type="entry name" value="S-adenosyl-L-methionine-dependent methyltransferases"/>
    <property type="match status" value="1"/>
</dbReference>
<keyword evidence="1" id="KW-0808">Transferase</keyword>
<dbReference type="RefSeq" id="WP_255060957.1">
    <property type="nucleotide sequence ID" value="NZ_JANDBD010000006.1"/>
</dbReference>
<accession>A0ABT1M4B5</accession>
<dbReference type="GO" id="GO:0008168">
    <property type="term" value="F:methyltransferase activity"/>
    <property type="evidence" value="ECO:0007669"/>
    <property type="project" value="UniProtKB-KW"/>
</dbReference>
<gene>
    <name evidence="1" type="ORF">NM203_15720</name>
</gene>
<name>A0ABT1M4B5_9MYCO</name>
<dbReference type="Pfam" id="PF13578">
    <property type="entry name" value="Methyltransf_24"/>
    <property type="match status" value="1"/>
</dbReference>
<comment type="caution">
    <text evidence="1">The sequence shown here is derived from an EMBL/GenBank/DDBJ whole genome shotgun (WGS) entry which is preliminary data.</text>
</comment>
<sequence length="204" mass="21998">MNSPSQETFSAEVAQWSDIPGWFHWRAGQEEAVTVFGDGSVFVEVGSYLGRSLCSLADVVRTSGRDYTIVSVDTCRGSGAEGLSNEDAHGHAVEYGGGTFAGLLHRNVIACGFADVVDVLISSSPRAAGFFADESVAWVHLDARHDYDSVVDDIRAWAPKVRPGGWLSGDDYDSLIWPGVVAAVGDELPDAHGWLSGQWRWLKP</sequence>
<organism evidence="1 2">
    <name type="scientific">Mycolicibacterium arenosum</name>
    <dbReference type="NCBI Taxonomy" id="2952157"/>
    <lineage>
        <taxon>Bacteria</taxon>
        <taxon>Bacillati</taxon>
        <taxon>Actinomycetota</taxon>
        <taxon>Actinomycetes</taxon>
        <taxon>Mycobacteriales</taxon>
        <taxon>Mycobacteriaceae</taxon>
        <taxon>Mycolicibacterium</taxon>
    </lineage>
</organism>
<dbReference type="InterPro" id="IPR029063">
    <property type="entry name" value="SAM-dependent_MTases_sf"/>
</dbReference>
<dbReference type="Proteomes" id="UP001651690">
    <property type="component" value="Unassembled WGS sequence"/>
</dbReference>
<protein>
    <submittedName>
        <fullName evidence="1">Class I SAM-dependent methyltransferase</fullName>
    </submittedName>
</protein>
<proteinExistence type="predicted"/>
<keyword evidence="1" id="KW-0489">Methyltransferase</keyword>
<keyword evidence="2" id="KW-1185">Reference proteome</keyword>
<evidence type="ECO:0000313" key="1">
    <source>
        <dbReference type="EMBL" id="MCP9273637.1"/>
    </source>
</evidence>
<dbReference type="GO" id="GO:0032259">
    <property type="term" value="P:methylation"/>
    <property type="evidence" value="ECO:0007669"/>
    <property type="project" value="UniProtKB-KW"/>
</dbReference>
<evidence type="ECO:0000313" key="2">
    <source>
        <dbReference type="Proteomes" id="UP001651690"/>
    </source>
</evidence>